<proteinExistence type="inferred from homology"/>
<dbReference type="InterPro" id="IPR019049">
    <property type="entry name" value="Nucleoporin_prot_Ndc1/Nup"/>
</dbReference>
<feature type="compositionally biased region" description="Pro residues" evidence="13">
    <location>
        <begin position="417"/>
        <end position="426"/>
    </location>
</feature>
<evidence type="ECO:0008006" key="17">
    <source>
        <dbReference type="Google" id="ProtNLM"/>
    </source>
</evidence>
<feature type="transmembrane region" description="Helical" evidence="14">
    <location>
        <begin position="245"/>
        <end position="263"/>
    </location>
</feature>
<dbReference type="GO" id="GO:0051028">
    <property type="term" value="P:mRNA transport"/>
    <property type="evidence" value="ECO:0007669"/>
    <property type="project" value="UniProtKB-KW"/>
</dbReference>
<feature type="transmembrane region" description="Helical" evidence="14">
    <location>
        <begin position="129"/>
        <end position="150"/>
    </location>
</feature>
<feature type="transmembrane region" description="Helical" evidence="14">
    <location>
        <begin position="183"/>
        <end position="205"/>
    </location>
</feature>
<keyword evidence="5 14" id="KW-0812">Transmembrane</keyword>
<dbReference type="GO" id="GO:0070762">
    <property type="term" value="C:nuclear pore transmembrane ring"/>
    <property type="evidence" value="ECO:0007669"/>
    <property type="project" value="TreeGrafter"/>
</dbReference>
<accession>A0A2B7XXF3</accession>
<feature type="transmembrane region" description="Helical" evidence="14">
    <location>
        <begin position="82"/>
        <end position="108"/>
    </location>
</feature>
<feature type="region of interest" description="Disordered" evidence="13">
    <location>
        <begin position="414"/>
        <end position="458"/>
    </location>
</feature>
<feature type="compositionally biased region" description="Polar residues" evidence="13">
    <location>
        <begin position="441"/>
        <end position="458"/>
    </location>
</feature>
<dbReference type="GO" id="GO:0006999">
    <property type="term" value="P:nuclear pore organization"/>
    <property type="evidence" value="ECO:0007669"/>
    <property type="project" value="TreeGrafter"/>
</dbReference>
<dbReference type="GO" id="GO:0015031">
    <property type="term" value="P:protein transport"/>
    <property type="evidence" value="ECO:0007669"/>
    <property type="project" value="UniProtKB-KW"/>
</dbReference>
<evidence type="ECO:0000256" key="1">
    <source>
        <dbReference type="ARBA" id="ARBA00004232"/>
    </source>
</evidence>
<comment type="caution">
    <text evidence="15">The sequence shown here is derived from an EMBL/GenBank/DDBJ whole genome shotgun (WGS) entry which is preliminary data.</text>
</comment>
<sequence length="703" mass="77297">MATTPSPAARPRQYRRILTSTLHRKFVHASALSLVACYVVSFFIGVKSSCEFALVFIPPSLEPRGPSSVVNSLLTMSTPLVFWSWFPLGACGVRTLLLSISSLAVFVLRVGQMHVGAQTTSPPFSSWKQALFSLSTLQTFGWYLFSAWWFSEVYMWSSSESAELNWVKPGRPYERAKLNERPIYLHCFYAILATTQAILHLYFDWDRIHVPISKRNANSTDKRTHALEPLPVRIRMAVPKLLRDAAIRSAATAVVGPFVYMFFLRRTAWSWALSFAKLFWNFPRSAAEPPGLIPPLHISLMLRAAASGALLVALWQVSNLLFSTFLGQAPLKKGQPLTNETKDPNGSLINGLKAKKDVVQTFAFWELSLIGQQFPERRKLIFADIDRDGGAAWSQILNASMNVIKGITSRINEYQNPTPPAAPAPSPSEQSSATTEHPTLPSLTSPPKETNIFLTSTKPTTRPEMFESAFSSVAKSYGQAPDWTPSARNQARALFNRAATAVLSPEQKRRISSSAQELKLLTGGGSASSSSIPAKNGRPSIHPLIHQFLSSLAGAPFRQSYARRVRMIVLGTPHASLAPIIDAVESITRLLIASLAEDRFGKVQEDVASVVKLFTETIMALESFTGGGEGGLDVHWTDVEFPSLVGADKEREGRARRVAEVESVKEALRGGLGELLGAFRLYLDDVGVRGKELRMAREAAGVV</sequence>
<keyword evidence="10" id="KW-0906">Nuclear pore complex</keyword>
<dbReference type="GO" id="GO:0070631">
    <property type="term" value="P:spindle pole body localization"/>
    <property type="evidence" value="ECO:0007669"/>
    <property type="project" value="TreeGrafter"/>
</dbReference>
<feature type="transmembrane region" description="Helical" evidence="14">
    <location>
        <begin position="26"/>
        <end position="46"/>
    </location>
</feature>
<keyword evidence="12" id="KW-0539">Nucleus</keyword>
<protein>
    <recommendedName>
        <fullName evidence="17">Nucleoporin NDC1</fullName>
    </recommendedName>
</protein>
<evidence type="ECO:0000256" key="13">
    <source>
        <dbReference type="SAM" id="MobiDB-lite"/>
    </source>
</evidence>
<evidence type="ECO:0000256" key="8">
    <source>
        <dbReference type="ARBA" id="ARBA00022989"/>
    </source>
</evidence>
<dbReference type="EMBL" id="PDNB01000017">
    <property type="protein sequence ID" value="PGH16464.1"/>
    <property type="molecule type" value="Genomic_DNA"/>
</dbReference>
<evidence type="ECO:0000256" key="14">
    <source>
        <dbReference type="SAM" id="Phobius"/>
    </source>
</evidence>
<dbReference type="PANTHER" id="PTHR13269:SF6">
    <property type="entry name" value="NUCLEOPORIN NDC1"/>
    <property type="match status" value="1"/>
</dbReference>
<dbReference type="GO" id="GO:0106166">
    <property type="term" value="F:spindle pole body-nuclear membrane anchor activity"/>
    <property type="evidence" value="ECO:0007669"/>
    <property type="project" value="TreeGrafter"/>
</dbReference>
<dbReference type="Proteomes" id="UP000223968">
    <property type="component" value="Unassembled WGS sequence"/>
</dbReference>
<evidence type="ECO:0000313" key="16">
    <source>
        <dbReference type="Proteomes" id="UP000223968"/>
    </source>
</evidence>
<gene>
    <name evidence="15" type="ORF">AJ79_01795</name>
</gene>
<dbReference type="OrthoDB" id="67850at2759"/>
<evidence type="ECO:0000256" key="7">
    <source>
        <dbReference type="ARBA" id="ARBA00022927"/>
    </source>
</evidence>
<evidence type="ECO:0000256" key="2">
    <source>
        <dbReference type="ARBA" id="ARBA00004567"/>
    </source>
</evidence>
<evidence type="ECO:0000256" key="11">
    <source>
        <dbReference type="ARBA" id="ARBA00023136"/>
    </source>
</evidence>
<evidence type="ECO:0000256" key="6">
    <source>
        <dbReference type="ARBA" id="ARBA00022816"/>
    </source>
</evidence>
<evidence type="ECO:0000256" key="12">
    <source>
        <dbReference type="ARBA" id="ARBA00023242"/>
    </source>
</evidence>
<evidence type="ECO:0000256" key="4">
    <source>
        <dbReference type="ARBA" id="ARBA00022448"/>
    </source>
</evidence>
<dbReference type="GO" id="GO:0031965">
    <property type="term" value="C:nuclear membrane"/>
    <property type="evidence" value="ECO:0007669"/>
    <property type="project" value="UniProtKB-SubCell"/>
</dbReference>
<evidence type="ECO:0000256" key="9">
    <source>
        <dbReference type="ARBA" id="ARBA00023010"/>
    </source>
</evidence>
<keyword evidence="4" id="KW-0813">Transport</keyword>
<dbReference type="PANTHER" id="PTHR13269">
    <property type="entry name" value="NUCLEOPORIN NDC1"/>
    <property type="match status" value="1"/>
</dbReference>
<name>A0A2B7XXF3_9EURO</name>
<dbReference type="STRING" id="1447875.A0A2B7XXF3"/>
<keyword evidence="11 14" id="KW-0472">Membrane</keyword>
<dbReference type="Pfam" id="PF09531">
    <property type="entry name" value="Ndc1_Nup"/>
    <property type="match status" value="1"/>
</dbReference>
<keyword evidence="8 14" id="KW-1133">Transmembrane helix</keyword>
<reference evidence="15 16" key="1">
    <citation type="submission" date="2017-10" db="EMBL/GenBank/DDBJ databases">
        <title>Comparative genomics in systemic dimorphic fungi from Ajellomycetaceae.</title>
        <authorList>
            <person name="Munoz J.F."/>
            <person name="Mcewen J.G."/>
            <person name="Clay O.K."/>
            <person name="Cuomo C.A."/>
        </authorList>
    </citation>
    <scope>NUCLEOTIDE SEQUENCE [LARGE SCALE GENOMIC DNA]</scope>
    <source>
        <strain evidence="15 16">UAMH5409</strain>
    </source>
</reference>
<keyword evidence="6" id="KW-0509">mRNA transport</keyword>
<evidence type="ECO:0000256" key="5">
    <source>
        <dbReference type="ARBA" id="ARBA00022692"/>
    </source>
</evidence>
<dbReference type="AlphaFoldDB" id="A0A2B7XXF3"/>
<evidence type="ECO:0000256" key="10">
    <source>
        <dbReference type="ARBA" id="ARBA00023132"/>
    </source>
</evidence>
<feature type="compositionally biased region" description="Low complexity" evidence="13">
    <location>
        <begin position="427"/>
        <end position="436"/>
    </location>
</feature>
<organism evidence="15 16">
    <name type="scientific">Helicocarpus griseus UAMH5409</name>
    <dbReference type="NCBI Taxonomy" id="1447875"/>
    <lineage>
        <taxon>Eukaryota</taxon>
        <taxon>Fungi</taxon>
        <taxon>Dikarya</taxon>
        <taxon>Ascomycota</taxon>
        <taxon>Pezizomycotina</taxon>
        <taxon>Eurotiomycetes</taxon>
        <taxon>Eurotiomycetidae</taxon>
        <taxon>Onygenales</taxon>
        <taxon>Ajellomycetaceae</taxon>
        <taxon>Helicocarpus</taxon>
    </lineage>
</organism>
<comment type="subcellular location">
    <subcellularLocation>
        <location evidence="1">Nucleus membrane</location>
        <topology evidence="1">Multi-pass membrane protein</topology>
    </subcellularLocation>
    <subcellularLocation>
        <location evidence="2">Nucleus</location>
        <location evidence="2">Nuclear pore complex</location>
    </subcellularLocation>
</comment>
<keyword evidence="7" id="KW-0653">Protein transport</keyword>
<comment type="similarity">
    <text evidence="3">Belongs to the NDC1 family.</text>
</comment>
<keyword evidence="16" id="KW-1185">Reference proteome</keyword>
<keyword evidence="9" id="KW-0811">Translocation</keyword>
<evidence type="ECO:0000313" key="15">
    <source>
        <dbReference type="EMBL" id="PGH16464.1"/>
    </source>
</evidence>
<evidence type="ECO:0000256" key="3">
    <source>
        <dbReference type="ARBA" id="ARBA00005760"/>
    </source>
</evidence>
<dbReference type="GO" id="GO:0005816">
    <property type="term" value="C:spindle pole body"/>
    <property type="evidence" value="ECO:0007669"/>
    <property type="project" value="TreeGrafter"/>
</dbReference>